<dbReference type="InterPro" id="IPR010044">
    <property type="entry name" value="MTAP"/>
</dbReference>
<dbReference type="Proteomes" id="UP001519289">
    <property type="component" value="Unassembled WGS sequence"/>
</dbReference>
<dbReference type="Gene3D" id="3.40.50.1580">
    <property type="entry name" value="Nucleoside phosphorylase domain"/>
    <property type="match status" value="1"/>
</dbReference>
<dbReference type="InterPro" id="IPR000845">
    <property type="entry name" value="Nucleoside_phosphorylase_d"/>
</dbReference>
<sequence length="358" mass="37240">METVRMGGHWQSESVDTGGHGPVEAVNTGGHGPVEAVNTGGHGPVEAVNTGGHWPAEAVNTGGNGAAEAVNTGGHWPAEAVNTGGNGAAEAVNTDGHWPAEAVNTGGHGAVNAAAHVDTVIIGGTAAYHLQFDSGWLERTMETPYGLAGPFRLFEVAGRPVAFLSRHGGEGRLGVTPPFVNYRANVWAARTLGARRILSWNSAGSLVRSLPPGSLAVVSDLIDWTRRRPASFGQAVHPDGDLFDPGLRAELVRAAAACGHRAAPGAVYAATEGARLETRAEIALLAQAGAELVGMTLAPEAFLARELGMAYGSLCWVSNYATGVPFDGPEQRLFGPEVGQLMFEIIRRLLEEEAKQDA</sequence>
<dbReference type="SUPFAM" id="SSF53167">
    <property type="entry name" value="Purine and uridine phosphorylases"/>
    <property type="match status" value="1"/>
</dbReference>
<keyword evidence="5" id="KW-1185">Reference proteome</keyword>
<dbReference type="PANTHER" id="PTHR42679">
    <property type="entry name" value="S-METHYL-5'-THIOADENOSINE PHOSPHORYLASE"/>
    <property type="match status" value="1"/>
</dbReference>
<comment type="caution">
    <text evidence="4">The sequence shown here is derived from an EMBL/GenBank/DDBJ whole genome shotgun (WGS) entry which is preliminary data.</text>
</comment>
<protein>
    <submittedName>
        <fullName evidence="4">Purine nucleoside phosphorylase</fullName>
    </submittedName>
</protein>
<feature type="domain" description="Nucleoside phosphorylase" evidence="3">
    <location>
        <begin position="120"/>
        <end position="350"/>
    </location>
</feature>
<evidence type="ECO:0000259" key="3">
    <source>
        <dbReference type="Pfam" id="PF01048"/>
    </source>
</evidence>
<name>A0ABS4JSA5_9FIRM</name>
<dbReference type="InterPro" id="IPR035994">
    <property type="entry name" value="Nucleoside_phosphorylase_sf"/>
</dbReference>
<evidence type="ECO:0000256" key="2">
    <source>
        <dbReference type="ARBA" id="ARBA00022679"/>
    </source>
</evidence>
<keyword evidence="2" id="KW-0808">Transferase</keyword>
<reference evidence="4 5" key="1">
    <citation type="submission" date="2021-03" db="EMBL/GenBank/DDBJ databases">
        <title>Genomic Encyclopedia of Type Strains, Phase IV (KMG-IV): sequencing the most valuable type-strain genomes for metagenomic binning, comparative biology and taxonomic classification.</title>
        <authorList>
            <person name="Goeker M."/>
        </authorList>
    </citation>
    <scope>NUCLEOTIDE SEQUENCE [LARGE SCALE GENOMIC DNA]</scope>
    <source>
        <strain evidence="4 5">DSM 27138</strain>
    </source>
</reference>
<organism evidence="4 5">
    <name type="scientific">Symbiobacterium terraclitae</name>
    <dbReference type="NCBI Taxonomy" id="557451"/>
    <lineage>
        <taxon>Bacteria</taxon>
        <taxon>Bacillati</taxon>
        <taxon>Bacillota</taxon>
        <taxon>Clostridia</taxon>
        <taxon>Eubacteriales</taxon>
        <taxon>Symbiobacteriaceae</taxon>
        <taxon>Symbiobacterium</taxon>
    </lineage>
</organism>
<evidence type="ECO:0000256" key="1">
    <source>
        <dbReference type="ARBA" id="ARBA00022676"/>
    </source>
</evidence>
<gene>
    <name evidence="4" type="ORF">J2Z79_001176</name>
</gene>
<dbReference type="RefSeq" id="WP_209465930.1">
    <property type="nucleotide sequence ID" value="NZ_JAGGLG010000007.1"/>
</dbReference>
<accession>A0ABS4JSA5</accession>
<keyword evidence="1" id="KW-0328">Glycosyltransferase</keyword>
<dbReference type="Pfam" id="PF01048">
    <property type="entry name" value="PNP_UDP_1"/>
    <property type="match status" value="1"/>
</dbReference>
<evidence type="ECO:0000313" key="4">
    <source>
        <dbReference type="EMBL" id="MBP2017791.1"/>
    </source>
</evidence>
<proteinExistence type="predicted"/>
<dbReference type="CDD" id="cd09010">
    <property type="entry name" value="MTAP_SsMTAPII_like_MTIP"/>
    <property type="match status" value="1"/>
</dbReference>
<evidence type="ECO:0000313" key="5">
    <source>
        <dbReference type="Proteomes" id="UP001519289"/>
    </source>
</evidence>
<dbReference type="PANTHER" id="PTHR42679:SF2">
    <property type="entry name" value="S-METHYL-5'-THIOADENOSINE PHOSPHORYLASE"/>
    <property type="match status" value="1"/>
</dbReference>
<dbReference type="EMBL" id="JAGGLG010000007">
    <property type="protein sequence ID" value="MBP2017791.1"/>
    <property type="molecule type" value="Genomic_DNA"/>
</dbReference>